<reference evidence="3" key="3">
    <citation type="journal article" date="2005" name="Nature">
        <title>The map-based sequence of the rice genome.</title>
        <authorList>
            <consortium name="International rice genome sequencing project (IRGSP)"/>
            <person name="Matsumoto T."/>
            <person name="Wu J."/>
            <person name="Kanamori H."/>
            <person name="Katayose Y."/>
            <person name="Fujisawa M."/>
            <person name="Namiki N."/>
            <person name="Mizuno H."/>
            <person name="Yamamoto K."/>
            <person name="Antonio B.A."/>
            <person name="Baba T."/>
            <person name="Sakata K."/>
            <person name="Nagamura Y."/>
            <person name="Aoki H."/>
            <person name="Arikawa K."/>
            <person name="Arita K."/>
            <person name="Bito T."/>
            <person name="Chiden Y."/>
            <person name="Fujitsuka N."/>
            <person name="Fukunaka R."/>
            <person name="Hamada M."/>
            <person name="Harada C."/>
            <person name="Hayashi A."/>
            <person name="Hijishita S."/>
            <person name="Honda M."/>
            <person name="Hosokawa S."/>
            <person name="Ichikawa Y."/>
            <person name="Idonuma A."/>
            <person name="Iijima M."/>
            <person name="Ikeda M."/>
            <person name="Ikeno M."/>
            <person name="Ito K."/>
            <person name="Ito S."/>
            <person name="Ito T."/>
            <person name="Ito Y."/>
            <person name="Ito Y."/>
            <person name="Iwabuchi A."/>
            <person name="Kamiya K."/>
            <person name="Karasawa W."/>
            <person name="Kurita K."/>
            <person name="Katagiri S."/>
            <person name="Kikuta A."/>
            <person name="Kobayashi H."/>
            <person name="Kobayashi N."/>
            <person name="Machita K."/>
            <person name="Maehara T."/>
            <person name="Masukawa M."/>
            <person name="Mizubayashi T."/>
            <person name="Mukai Y."/>
            <person name="Nagasaki H."/>
            <person name="Nagata Y."/>
            <person name="Naito S."/>
            <person name="Nakashima M."/>
            <person name="Nakama Y."/>
            <person name="Nakamichi Y."/>
            <person name="Nakamura M."/>
            <person name="Meguro A."/>
            <person name="Negishi M."/>
            <person name="Ohta I."/>
            <person name="Ohta T."/>
            <person name="Okamoto M."/>
            <person name="Ono N."/>
            <person name="Saji S."/>
            <person name="Sakaguchi M."/>
            <person name="Sakai K."/>
            <person name="Shibata M."/>
            <person name="Shimokawa T."/>
            <person name="Song J."/>
            <person name="Takazaki Y."/>
            <person name="Terasawa K."/>
            <person name="Tsugane M."/>
            <person name="Tsuji K."/>
            <person name="Ueda S."/>
            <person name="Waki K."/>
            <person name="Yamagata H."/>
            <person name="Yamamoto M."/>
            <person name="Yamamoto S."/>
            <person name="Yamane H."/>
            <person name="Yoshiki S."/>
            <person name="Yoshihara R."/>
            <person name="Yukawa K."/>
            <person name="Zhong H."/>
            <person name="Yano M."/>
            <person name="Yuan Q."/>
            <person name="Ouyang S."/>
            <person name="Liu J."/>
            <person name="Jones K.M."/>
            <person name="Gansberger K."/>
            <person name="Moffat K."/>
            <person name="Hill J."/>
            <person name="Bera J."/>
            <person name="Fadrosh D."/>
            <person name="Jin S."/>
            <person name="Johri S."/>
            <person name="Kim M."/>
            <person name="Overton L."/>
            <person name="Reardon M."/>
            <person name="Tsitrin T."/>
            <person name="Vuong H."/>
            <person name="Weaver B."/>
            <person name="Ciecko A."/>
            <person name="Tallon L."/>
            <person name="Jackson J."/>
            <person name="Pai G."/>
            <person name="Aken S.V."/>
            <person name="Utterback T."/>
            <person name="Reidmuller S."/>
            <person name="Feldblyum T."/>
            <person name="Hsiao J."/>
            <person name="Zismann V."/>
            <person name="Iobst S."/>
            <person name="de Vazeille A.R."/>
            <person name="Buell C.R."/>
            <person name="Ying K."/>
            <person name="Li Y."/>
            <person name="Lu T."/>
            <person name="Huang Y."/>
            <person name="Zhao Q."/>
            <person name="Feng Q."/>
            <person name="Zhang L."/>
            <person name="Zhu J."/>
            <person name="Weng Q."/>
            <person name="Mu J."/>
            <person name="Lu Y."/>
            <person name="Fan D."/>
            <person name="Liu Y."/>
            <person name="Guan J."/>
            <person name="Zhang Y."/>
            <person name="Yu S."/>
            <person name="Liu X."/>
            <person name="Zhang Y."/>
            <person name="Hong G."/>
            <person name="Han B."/>
            <person name="Choisne N."/>
            <person name="Demange N."/>
            <person name="Orjeda G."/>
            <person name="Samain S."/>
            <person name="Cattolico L."/>
            <person name="Pelletier E."/>
            <person name="Couloux A."/>
            <person name="Segurens B."/>
            <person name="Wincker P."/>
            <person name="D'Hont A."/>
            <person name="Scarpelli C."/>
            <person name="Weissenbach J."/>
            <person name="Salanoubat M."/>
            <person name="Quetier F."/>
            <person name="Yu Y."/>
            <person name="Kim H.R."/>
            <person name="Rambo T."/>
            <person name="Currie J."/>
            <person name="Collura K."/>
            <person name="Luo M."/>
            <person name="Yang T."/>
            <person name="Ammiraju J.S.S."/>
            <person name="Engler F."/>
            <person name="Soderlund C."/>
            <person name="Wing R.A."/>
            <person name="Palmer L.E."/>
            <person name="de la Bastide M."/>
            <person name="Spiegel L."/>
            <person name="Nascimento L."/>
            <person name="Zutavern T."/>
            <person name="O'Shaughnessy A."/>
            <person name="Dike S."/>
            <person name="Dedhia N."/>
            <person name="Preston R."/>
            <person name="Balija V."/>
            <person name="McCombie W.R."/>
            <person name="Chow T."/>
            <person name="Chen H."/>
            <person name="Chung M."/>
            <person name="Chen C."/>
            <person name="Shaw J."/>
            <person name="Wu H."/>
            <person name="Hsiao K."/>
            <person name="Chao Y."/>
            <person name="Chu M."/>
            <person name="Cheng C."/>
            <person name="Hour A."/>
            <person name="Lee P."/>
            <person name="Lin S."/>
            <person name="Lin Y."/>
            <person name="Liou J."/>
            <person name="Liu S."/>
            <person name="Hsing Y."/>
            <person name="Raghuvanshi S."/>
            <person name="Mohanty A."/>
            <person name="Bharti A.K."/>
            <person name="Gaur A."/>
            <person name="Gupta V."/>
            <person name="Kumar D."/>
            <person name="Ravi V."/>
            <person name="Vij S."/>
            <person name="Kapur A."/>
            <person name="Khurana P."/>
            <person name="Khurana P."/>
            <person name="Khurana J.P."/>
            <person name="Tyagi A.K."/>
            <person name="Gaikwad K."/>
            <person name="Singh A."/>
            <person name="Dalal V."/>
            <person name="Srivastava S."/>
            <person name="Dixit A."/>
            <person name="Pal A.K."/>
            <person name="Ghazi I.A."/>
            <person name="Yadav M."/>
            <person name="Pandit A."/>
            <person name="Bhargava A."/>
            <person name="Sureshbabu K."/>
            <person name="Batra K."/>
            <person name="Sharma T.R."/>
            <person name="Mohapatra T."/>
            <person name="Singh N.K."/>
            <person name="Messing J."/>
            <person name="Nelson A.B."/>
            <person name="Fuks G."/>
            <person name="Kavchok S."/>
            <person name="Keizer G."/>
            <person name="Linton E."/>
            <person name="Llaca V."/>
            <person name="Song R."/>
            <person name="Tanyolac B."/>
            <person name="Young S."/>
            <person name="Ho-Il K."/>
            <person name="Hahn J.H."/>
            <person name="Sangsakoo G."/>
            <person name="Vanavichit A."/>
            <person name="de Mattos Luiz.A.T."/>
            <person name="Zimmer P.D."/>
            <person name="Malone G."/>
            <person name="Dellagostin O."/>
            <person name="de Oliveira A.C."/>
            <person name="Bevan M."/>
            <person name="Bancroft I."/>
            <person name="Minx P."/>
            <person name="Cordum H."/>
            <person name="Wilson R."/>
            <person name="Cheng Z."/>
            <person name="Jin W."/>
            <person name="Jiang J."/>
            <person name="Leong S.A."/>
            <person name="Iwama H."/>
            <person name="Gojobori T."/>
            <person name="Itoh T."/>
            <person name="Niimura Y."/>
            <person name="Fujii Y."/>
            <person name="Habara T."/>
            <person name="Sakai H."/>
            <person name="Sato Y."/>
            <person name="Wilson G."/>
            <person name="Kumar K."/>
            <person name="McCouch S."/>
            <person name="Juretic N."/>
            <person name="Hoen D."/>
            <person name="Wright S."/>
            <person name="Bruskiewich R."/>
            <person name="Bureau T."/>
            <person name="Miyao A."/>
            <person name="Hirochika H."/>
            <person name="Nishikawa T."/>
            <person name="Kadowaki K."/>
            <person name="Sugiura M."/>
            <person name="Burr B."/>
            <person name="Sasaki T."/>
        </authorList>
    </citation>
    <scope>NUCLEOTIDE SEQUENCE [LARGE SCALE GENOMIC DNA]</scope>
    <source>
        <strain evidence="3">cv. Nipponbare</strain>
    </source>
</reference>
<reference evidence="2" key="2">
    <citation type="submission" date="2002-05" db="EMBL/GenBank/DDBJ databases">
        <title>Oryza sativa nipponbare(GA3) genomic DNA, chromosome 8, BAC clone:OSJNBa0053M06.</title>
        <authorList>
            <person name="Sasaki T."/>
            <person name="Matsumoto T."/>
            <person name="Katayose Y."/>
        </authorList>
    </citation>
    <scope>NUCLEOTIDE SEQUENCE</scope>
</reference>
<reference evidence="3" key="4">
    <citation type="journal article" date="2008" name="Nucleic Acids Res.">
        <title>The rice annotation project database (RAP-DB): 2008 update.</title>
        <authorList>
            <consortium name="The rice annotation project (RAP)"/>
        </authorList>
    </citation>
    <scope>GENOME REANNOTATION</scope>
    <source>
        <strain evidence="3">cv. Nipponbare</strain>
    </source>
</reference>
<organism evidence="2 3">
    <name type="scientific">Oryza sativa subsp. japonica</name>
    <name type="common">Rice</name>
    <dbReference type="NCBI Taxonomy" id="39947"/>
    <lineage>
        <taxon>Eukaryota</taxon>
        <taxon>Viridiplantae</taxon>
        <taxon>Streptophyta</taxon>
        <taxon>Embryophyta</taxon>
        <taxon>Tracheophyta</taxon>
        <taxon>Spermatophyta</taxon>
        <taxon>Magnoliopsida</taxon>
        <taxon>Liliopsida</taxon>
        <taxon>Poales</taxon>
        <taxon>Poaceae</taxon>
        <taxon>BOP clade</taxon>
        <taxon>Oryzoideae</taxon>
        <taxon>Oryzeae</taxon>
        <taxon>Oryzinae</taxon>
        <taxon>Oryza</taxon>
        <taxon>Oryza sativa</taxon>
    </lineage>
</organism>
<sequence>MQPKSAQPQLSRLLSPPFLLWAPPSAMAARARRRHRRRCLAVAAKESPPTLAATSLVTTGINPTIIPYVRVLFLVPGGKVHQKLIQFRV</sequence>
<evidence type="ECO:0000313" key="1">
    <source>
        <dbReference type="EMBL" id="BAC99462.1"/>
    </source>
</evidence>
<gene>
    <name evidence="1" type="ORF">OJ1014_B05.6</name>
    <name evidence="2" type="ORF">OSJNBa0053M06.39</name>
</gene>
<protein>
    <submittedName>
        <fullName evidence="2">Uncharacterized protein</fullName>
    </submittedName>
</protein>
<name>Q6Z4W6_ORYSJ</name>
<dbReference type="Proteomes" id="UP000000763">
    <property type="component" value="Chromosome 8"/>
</dbReference>
<evidence type="ECO:0000313" key="2">
    <source>
        <dbReference type="EMBL" id="BAC99732.1"/>
    </source>
</evidence>
<dbReference type="AlphaFoldDB" id="Q6Z4W6"/>
<reference evidence="1" key="1">
    <citation type="submission" date="2001-09" db="EMBL/GenBank/DDBJ databases">
        <title>Oryza sativa nipponbare(GA3) genomic DNA, chromosome 8, BAC clone:OJ1014_B05.</title>
        <authorList>
            <person name="Sasaki T."/>
            <person name="Matsumoto T."/>
            <person name="Yamamoto K."/>
        </authorList>
    </citation>
    <scope>NUCLEOTIDE SEQUENCE</scope>
</reference>
<dbReference type="EMBL" id="AP005163">
    <property type="protein sequence ID" value="BAC99732.1"/>
    <property type="molecule type" value="Genomic_DNA"/>
</dbReference>
<evidence type="ECO:0000313" key="3">
    <source>
        <dbReference type="Proteomes" id="UP000000763"/>
    </source>
</evidence>
<dbReference type="EMBL" id="AP004130">
    <property type="protein sequence ID" value="BAC99462.1"/>
    <property type="molecule type" value="Genomic_DNA"/>
</dbReference>
<proteinExistence type="predicted"/>
<accession>Q6Z4W6</accession>